<dbReference type="CDD" id="cd08234">
    <property type="entry name" value="threonine_DH_like"/>
    <property type="match status" value="1"/>
</dbReference>
<accession>A0A8J2TYX1</accession>
<dbReference type="AlphaFoldDB" id="A0A8J2TYX1"/>
<dbReference type="InterPro" id="IPR013149">
    <property type="entry name" value="ADH-like_C"/>
</dbReference>
<feature type="domain" description="Alcohol dehydrogenase-like C-terminal" evidence="6">
    <location>
        <begin position="175"/>
        <end position="299"/>
    </location>
</feature>
<evidence type="ECO:0000256" key="2">
    <source>
        <dbReference type="ARBA" id="ARBA00022723"/>
    </source>
</evidence>
<dbReference type="Gene3D" id="3.90.180.10">
    <property type="entry name" value="Medium-chain alcohol dehydrogenases, catalytic domain"/>
    <property type="match status" value="1"/>
</dbReference>
<evidence type="ECO:0000256" key="5">
    <source>
        <dbReference type="RuleBase" id="RU361277"/>
    </source>
</evidence>
<keyword evidence="4" id="KW-0560">Oxidoreductase</keyword>
<dbReference type="InterPro" id="IPR013154">
    <property type="entry name" value="ADH-like_N"/>
</dbReference>
<dbReference type="PANTHER" id="PTHR43401:SF2">
    <property type="entry name" value="L-THREONINE 3-DEHYDROGENASE"/>
    <property type="match status" value="1"/>
</dbReference>
<dbReference type="SUPFAM" id="SSF51735">
    <property type="entry name" value="NAD(P)-binding Rossmann-fold domains"/>
    <property type="match status" value="1"/>
</dbReference>
<evidence type="ECO:0000313" key="8">
    <source>
        <dbReference type="EMBL" id="GGA18508.1"/>
    </source>
</evidence>
<comment type="similarity">
    <text evidence="5">Belongs to the zinc-containing alcohol dehydrogenase family.</text>
</comment>
<comment type="cofactor">
    <cofactor evidence="1 5">
        <name>Zn(2+)</name>
        <dbReference type="ChEBI" id="CHEBI:29105"/>
    </cofactor>
</comment>
<organism evidence="8 9">
    <name type="scientific">Sediminivirga luteola</name>
    <dbReference type="NCBI Taxonomy" id="1774748"/>
    <lineage>
        <taxon>Bacteria</taxon>
        <taxon>Bacillati</taxon>
        <taxon>Actinomycetota</taxon>
        <taxon>Actinomycetes</taxon>
        <taxon>Micrococcales</taxon>
        <taxon>Brevibacteriaceae</taxon>
        <taxon>Sediminivirga</taxon>
    </lineage>
</organism>
<dbReference type="Pfam" id="PF08240">
    <property type="entry name" value="ADH_N"/>
    <property type="match status" value="1"/>
</dbReference>
<dbReference type="Pfam" id="PF00107">
    <property type="entry name" value="ADH_zinc_N"/>
    <property type="match status" value="1"/>
</dbReference>
<evidence type="ECO:0000259" key="6">
    <source>
        <dbReference type="Pfam" id="PF00107"/>
    </source>
</evidence>
<dbReference type="InterPro" id="IPR011032">
    <property type="entry name" value="GroES-like_sf"/>
</dbReference>
<evidence type="ECO:0000313" key="9">
    <source>
        <dbReference type="Proteomes" id="UP000616114"/>
    </source>
</evidence>
<proteinExistence type="inferred from homology"/>
<dbReference type="EMBL" id="BMFY01000009">
    <property type="protein sequence ID" value="GGA18508.1"/>
    <property type="molecule type" value="Genomic_DNA"/>
</dbReference>
<reference evidence="8" key="1">
    <citation type="journal article" date="2014" name="Int. J. Syst. Evol. Microbiol.">
        <title>Complete genome sequence of Corynebacterium casei LMG S-19264T (=DSM 44701T), isolated from a smear-ripened cheese.</title>
        <authorList>
            <consortium name="US DOE Joint Genome Institute (JGI-PGF)"/>
            <person name="Walter F."/>
            <person name="Albersmeier A."/>
            <person name="Kalinowski J."/>
            <person name="Ruckert C."/>
        </authorList>
    </citation>
    <scope>NUCLEOTIDE SEQUENCE</scope>
    <source>
        <strain evidence="8">CGMCC 1.12785</strain>
    </source>
</reference>
<dbReference type="PANTHER" id="PTHR43401">
    <property type="entry name" value="L-THREONINE 3-DEHYDROGENASE"/>
    <property type="match status" value="1"/>
</dbReference>
<feature type="domain" description="Alcohol dehydrogenase-like N-terminal" evidence="7">
    <location>
        <begin position="24"/>
        <end position="131"/>
    </location>
</feature>
<keyword evidence="3 5" id="KW-0862">Zinc</keyword>
<name>A0A8J2TYX1_9MICO</name>
<dbReference type="InterPro" id="IPR002328">
    <property type="entry name" value="ADH_Zn_CS"/>
</dbReference>
<reference evidence="8" key="2">
    <citation type="submission" date="2020-09" db="EMBL/GenBank/DDBJ databases">
        <authorList>
            <person name="Sun Q."/>
            <person name="Zhou Y."/>
        </authorList>
    </citation>
    <scope>NUCLEOTIDE SEQUENCE</scope>
    <source>
        <strain evidence="8">CGMCC 1.12785</strain>
    </source>
</reference>
<sequence length="340" mass="36235">MRAVVYDQPASFEVRDIEDRPLAAGEIRVENLIVGVCGTDQHLHVGEFGPRYPLTPGHEIVGRVVETGPGVSGVEPGEHVAIDNTIYCRHCEACKRGDVNFCENGVALGVQAPGGFATHAIAAADRAYPIGDLDLDAAALIEPTACVVRGLDNIDLRPGSDVLITGAGPTAQIMSQLIVRGGAARVTMAAPTQFKLDVARANGVDETVLLDRNDFRASHARFRELAPRGFDVVIEATGAVSVLQDILPLVRSGGTLVVYGMAAEDATVAISPYEIFRREITIKGSFAQAYGFARAIDFLKHGKVRADGLITHRFALSSYAQALAALRSPDCLKAVVEPQR</sequence>
<gene>
    <name evidence="8" type="ORF">GCM10011333_21950</name>
</gene>
<dbReference type="PROSITE" id="PS00059">
    <property type="entry name" value="ADH_ZINC"/>
    <property type="match status" value="1"/>
</dbReference>
<dbReference type="RefSeq" id="WP_188550933.1">
    <property type="nucleotide sequence ID" value="NZ_BMFY01000009.1"/>
</dbReference>
<comment type="caution">
    <text evidence="8">The sequence shown here is derived from an EMBL/GenBank/DDBJ whole genome shotgun (WGS) entry which is preliminary data.</text>
</comment>
<evidence type="ECO:0000256" key="1">
    <source>
        <dbReference type="ARBA" id="ARBA00001947"/>
    </source>
</evidence>
<dbReference type="Gene3D" id="3.40.50.720">
    <property type="entry name" value="NAD(P)-binding Rossmann-like Domain"/>
    <property type="match status" value="1"/>
</dbReference>
<dbReference type="InterPro" id="IPR050129">
    <property type="entry name" value="Zn_alcohol_dh"/>
</dbReference>
<evidence type="ECO:0000256" key="4">
    <source>
        <dbReference type="ARBA" id="ARBA00023002"/>
    </source>
</evidence>
<evidence type="ECO:0000256" key="3">
    <source>
        <dbReference type="ARBA" id="ARBA00022833"/>
    </source>
</evidence>
<dbReference type="GO" id="GO:0008270">
    <property type="term" value="F:zinc ion binding"/>
    <property type="evidence" value="ECO:0007669"/>
    <property type="project" value="InterPro"/>
</dbReference>
<evidence type="ECO:0000259" key="7">
    <source>
        <dbReference type="Pfam" id="PF08240"/>
    </source>
</evidence>
<dbReference type="InterPro" id="IPR036291">
    <property type="entry name" value="NAD(P)-bd_dom_sf"/>
</dbReference>
<protein>
    <submittedName>
        <fullName evidence="8">2-deoxy-scyllo-inosamine dehydrogenase</fullName>
    </submittedName>
</protein>
<dbReference type="GO" id="GO:0016491">
    <property type="term" value="F:oxidoreductase activity"/>
    <property type="evidence" value="ECO:0007669"/>
    <property type="project" value="UniProtKB-KW"/>
</dbReference>
<dbReference type="SUPFAM" id="SSF50129">
    <property type="entry name" value="GroES-like"/>
    <property type="match status" value="1"/>
</dbReference>
<dbReference type="Proteomes" id="UP000616114">
    <property type="component" value="Unassembled WGS sequence"/>
</dbReference>
<keyword evidence="2 5" id="KW-0479">Metal-binding</keyword>
<keyword evidence="9" id="KW-1185">Reference proteome</keyword>